<evidence type="ECO:0000256" key="1">
    <source>
        <dbReference type="SAM" id="MobiDB-lite"/>
    </source>
</evidence>
<proteinExistence type="predicted"/>
<evidence type="ECO:0000313" key="2">
    <source>
        <dbReference type="EMBL" id="PJZ52159.1"/>
    </source>
</evidence>
<feature type="compositionally biased region" description="Basic and acidic residues" evidence="1">
    <location>
        <begin position="1"/>
        <end position="10"/>
    </location>
</feature>
<protein>
    <submittedName>
        <fullName evidence="2">Uncharacterized protein</fullName>
    </submittedName>
</protein>
<comment type="caution">
    <text evidence="2">The sequence shown here is derived from an EMBL/GenBank/DDBJ whole genome shotgun (WGS) entry which is preliminary data.</text>
</comment>
<dbReference type="EMBL" id="NPDV01000015">
    <property type="protein sequence ID" value="PJZ52159.1"/>
    <property type="molecule type" value="Genomic_DNA"/>
</dbReference>
<evidence type="ECO:0000313" key="4">
    <source>
        <dbReference type="Proteomes" id="UP000232149"/>
    </source>
</evidence>
<keyword evidence="4" id="KW-1185">Reference proteome</keyword>
<dbReference type="AlphaFoldDB" id="A0A2M9YKT5"/>
<dbReference type="Proteomes" id="UP000232188">
    <property type="component" value="Unassembled WGS sequence"/>
</dbReference>
<sequence>MESKDGRFFNESRSGMSAKRCKKESSPPFATRIDRISKKGEPETQKSVLPLHGVLNEKIRDVGQYLRIL</sequence>
<organism evidence="2 5">
    <name type="scientific">Leptospira adleri</name>
    <dbReference type="NCBI Taxonomy" id="2023186"/>
    <lineage>
        <taxon>Bacteria</taxon>
        <taxon>Pseudomonadati</taxon>
        <taxon>Spirochaetota</taxon>
        <taxon>Spirochaetia</taxon>
        <taxon>Leptospirales</taxon>
        <taxon>Leptospiraceae</taxon>
        <taxon>Leptospira</taxon>
    </lineage>
</organism>
<accession>A0A2M9YKT5</accession>
<gene>
    <name evidence="3" type="ORF">CH376_04315</name>
    <name evidence="2" type="ORF">CH380_15925</name>
</gene>
<reference evidence="4 5" key="1">
    <citation type="submission" date="2017-07" db="EMBL/GenBank/DDBJ databases">
        <title>Leptospira spp. isolated from tropical soils.</title>
        <authorList>
            <person name="Thibeaux R."/>
            <person name="Iraola G."/>
            <person name="Ferres I."/>
            <person name="Bierque E."/>
            <person name="Girault D."/>
            <person name="Soupe-Gilbert M.-E."/>
            <person name="Picardeau M."/>
            <person name="Goarant C."/>
        </authorList>
    </citation>
    <scope>NUCLEOTIDE SEQUENCE [LARGE SCALE GENOMIC DNA]</scope>
    <source>
        <strain evidence="2 5">FH2-B-C1</strain>
        <strain evidence="3 4">FH2-B-D1</strain>
    </source>
</reference>
<evidence type="ECO:0000313" key="5">
    <source>
        <dbReference type="Proteomes" id="UP000232188"/>
    </source>
</evidence>
<dbReference type="EMBL" id="NPDU01000007">
    <property type="protein sequence ID" value="PJZ63255.1"/>
    <property type="molecule type" value="Genomic_DNA"/>
</dbReference>
<feature type="region of interest" description="Disordered" evidence="1">
    <location>
        <begin position="1"/>
        <end position="28"/>
    </location>
</feature>
<evidence type="ECO:0000313" key="3">
    <source>
        <dbReference type="EMBL" id="PJZ63255.1"/>
    </source>
</evidence>
<dbReference type="Proteomes" id="UP000232149">
    <property type="component" value="Unassembled WGS sequence"/>
</dbReference>
<name>A0A2M9YKT5_9LEPT</name>